<dbReference type="InterPro" id="IPR027417">
    <property type="entry name" value="P-loop_NTPase"/>
</dbReference>
<dbReference type="AlphaFoldDB" id="A0A7G2CST4"/>
<dbReference type="EMBL" id="LR877172">
    <property type="protein sequence ID" value="CAD2222838.1"/>
    <property type="molecule type" value="Genomic_DNA"/>
</dbReference>
<proteinExistence type="inferred from homology"/>
<keyword evidence="6" id="KW-0234">DNA repair</keyword>
<organism evidence="9 10">
    <name type="scientific">Angomonas deanei</name>
    <dbReference type="NCBI Taxonomy" id="59799"/>
    <lineage>
        <taxon>Eukaryota</taxon>
        <taxon>Discoba</taxon>
        <taxon>Euglenozoa</taxon>
        <taxon>Kinetoplastea</taxon>
        <taxon>Metakinetoplastina</taxon>
        <taxon>Trypanosomatida</taxon>
        <taxon>Trypanosomatidae</taxon>
        <taxon>Strigomonadinae</taxon>
        <taxon>Angomonas</taxon>
    </lineage>
</organism>
<protein>
    <recommendedName>
        <fullName evidence="6">ATP-dependent DNA helicase</fullName>
        <ecNumber evidence="6">5.6.2.3</ecNumber>
    </recommendedName>
</protein>
<dbReference type="OrthoDB" id="432234at2759"/>
<keyword evidence="6" id="KW-0378">Hydrolase</keyword>
<feature type="region of interest" description="Disordered" evidence="7">
    <location>
        <begin position="1"/>
        <end position="129"/>
    </location>
</feature>
<evidence type="ECO:0000256" key="2">
    <source>
        <dbReference type="ARBA" id="ARBA00009781"/>
    </source>
</evidence>
<evidence type="ECO:0000256" key="6">
    <source>
        <dbReference type="RuleBase" id="RU363044"/>
    </source>
</evidence>
<dbReference type="GO" id="GO:0016787">
    <property type="term" value="F:hydrolase activity"/>
    <property type="evidence" value="ECO:0007669"/>
    <property type="project" value="UniProtKB-KW"/>
</dbReference>
<dbReference type="GO" id="GO:0006310">
    <property type="term" value="P:DNA recombination"/>
    <property type="evidence" value="ECO:0007669"/>
    <property type="project" value="UniProtKB-KW"/>
</dbReference>
<keyword evidence="6 9" id="KW-0347">Helicase</keyword>
<keyword evidence="6" id="KW-0227">DNA damage</keyword>
<dbReference type="EC" id="5.6.2.3" evidence="6"/>
<keyword evidence="10" id="KW-1185">Reference proteome</keyword>
<dbReference type="Pfam" id="PF05970">
    <property type="entry name" value="PIF1"/>
    <property type="match status" value="1"/>
</dbReference>
<sequence>MSDSTLRLQRRYTTDNAGEDGSTEEVTVAKQPSPKKGKGKKKLAALRPEELPAHAAPTMQGPSSAPQLVEPPIIDLQQEEGKAAVVKPKRKRRTKKEMEEHRRALQEAAATEEEDTTTTSTEPVGEVKADATASQEFSLDEFDNLSQDDFFAKLTEEENSRSLSSKLGENTLVYNALNGRMVSENSPSVLLLKSIGFGINHHRQMYVEHPEQINELAAGLRAGTTPIPTRWPVSLQRTLGTVLMNKSIPDPAEAIAQMMQIKINSITRSRYASVVTAPGDDPANPEVSDVHNLLEDSSDPTKTIELNEEQERVISLALRGHHMYIGGSAGTGKTVLLRILSRRLQAHRLRVAMTATTGVAGCHIGGSTFHHAMGVVLHGGVPPPQRTPRLRCDHY</sequence>
<feature type="compositionally biased region" description="Basic residues" evidence="7">
    <location>
        <begin position="33"/>
        <end position="44"/>
    </location>
</feature>
<dbReference type="InterPro" id="IPR051055">
    <property type="entry name" value="PIF1_helicase"/>
</dbReference>
<evidence type="ECO:0000256" key="7">
    <source>
        <dbReference type="SAM" id="MobiDB-lite"/>
    </source>
</evidence>
<dbReference type="SUPFAM" id="SSF52540">
    <property type="entry name" value="P-loop containing nucleoside triphosphate hydrolases"/>
    <property type="match status" value="1"/>
</dbReference>
<comment type="cofactor">
    <cofactor evidence="1 6">
        <name>Mg(2+)</name>
        <dbReference type="ChEBI" id="CHEBI:18420"/>
    </cofactor>
</comment>
<evidence type="ECO:0000256" key="3">
    <source>
        <dbReference type="ARBA" id="ARBA00011245"/>
    </source>
</evidence>
<comment type="catalytic activity">
    <reaction evidence="5 6">
        <text>ATP + H2O = ADP + phosphate + H(+)</text>
        <dbReference type="Rhea" id="RHEA:13065"/>
        <dbReference type="ChEBI" id="CHEBI:15377"/>
        <dbReference type="ChEBI" id="CHEBI:15378"/>
        <dbReference type="ChEBI" id="CHEBI:30616"/>
        <dbReference type="ChEBI" id="CHEBI:43474"/>
        <dbReference type="ChEBI" id="CHEBI:456216"/>
        <dbReference type="EC" id="5.6.2.3"/>
    </reaction>
</comment>
<reference evidence="9 10" key="1">
    <citation type="submission" date="2020-08" db="EMBL/GenBank/DDBJ databases">
        <authorList>
            <person name="Newling K."/>
            <person name="Davey J."/>
            <person name="Forrester S."/>
        </authorList>
    </citation>
    <scope>NUCLEOTIDE SEQUENCE [LARGE SCALE GENOMIC DNA]</scope>
    <source>
        <strain evidence="10">Crithidia deanei Carvalho (ATCC PRA-265)</strain>
    </source>
</reference>
<keyword evidence="4 6" id="KW-0233">DNA recombination</keyword>
<evidence type="ECO:0000313" key="9">
    <source>
        <dbReference type="EMBL" id="CAD2222838.1"/>
    </source>
</evidence>
<evidence type="ECO:0000259" key="8">
    <source>
        <dbReference type="Pfam" id="PF05970"/>
    </source>
</evidence>
<dbReference type="Gene3D" id="3.40.50.300">
    <property type="entry name" value="P-loop containing nucleotide triphosphate hydrolases"/>
    <property type="match status" value="1"/>
</dbReference>
<evidence type="ECO:0000313" key="10">
    <source>
        <dbReference type="Proteomes" id="UP000515908"/>
    </source>
</evidence>
<dbReference type="InterPro" id="IPR010285">
    <property type="entry name" value="DNA_helicase_pif1-like_DEAD"/>
</dbReference>
<comment type="subunit">
    <text evidence="3">Monomer.</text>
</comment>
<feature type="domain" description="DNA helicase Pif1-like DEAD-box helicase" evidence="8">
    <location>
        <begin position="306"/>
        <end position="376"/>
    </location>
</feature>
<evidence type="ECO:0000256" key="5">
    <source>
        <dbReference type="ARBA" id="ARBA00048954"/>
    </source>
</evidence>
<dbReference type="GO" id="GO:0006281">
    <property type="term" value="P:DNA repair"/>
    <property type="evidence" value="ECO:0007669"/>
    <property type="project" value="UniProtKB-KW"/>
</dbReference>
<dbReference type="GO" id="GO:0005524">
    <property type="term" value="F:ATP binding"/>
    <property type="evidence" value="ECO:0007669"/>
    <property type="project" value="UniProtKB-KW"/>
</dbReference>
<keyword evidence="6" id="KW-0067">ATP-binding</keyword>
<feature type="compositionally biased region" description="Basic and acidic residues" evidence="7">
    <location>
        <begin position="96"/>
        <end position="105"/>
    </location>
</feature>
<keyword evidence="6" id="KW-0547">Nucleotide-binding</keyword>
<evidence type="ECO:0000256" key="1">
    <source>
        <dbReference type="ARBA" id="ARBA00001946"/>
    </source>
</evidence>
<dbReference type="PANTHER" id="PTHR47642">
    <property type="entry name" value="ATP-DEPENDENT DNA HELICASE"/>
    <property type="match status" value="1"/>
</dbReference>
<accession>A0A7G2CST4</accession>
<dbReference type="VEuPathDB" id="TriTrypDB:ADEAN_001039200"/>
<dbReference type="PANTHER" id="PTHR47642:SF5">
    <property type="entry name" value="ATP-DEPENDENT DNA HELICASE"/>
    <property type="match status" value="1"/>
</dbReference>
<dbReference type="GO" id="GO:0000723">
    <property type="term" value="P:telomere maintenance"/>
    <property type="evidence" value="ECO:0007669"/>
    <property type="project" value="InterPro"/>
</dbReference>
<evidence type="ECO:0000256" key="4">
    <source>
        <dbReference type="ARBA" id="ARBA00023172"/>
    </source>
</evidence>
<dbReference type="Proteomes" id="UP000515908">
    <property type="component" value="Chromosome 28"/>
</dbReference>
<dbReference type="GO" id="GO:0043139">
    <property type="term" value="F:5'-3' DNA helicase activity"/>
    <property type="evidence" value="ECO:0007669"/>
    <property type="project" value="UniProtKB-EC"/>
</dbReference>
<comment type="similarity">
    <text evidence="2">Belongs to the helicase family. PIF1 subfamily.</text>
</comment>
<name>A0A7G2CST4_9TRYP</name>
<gene>
    <name evidence="9" type="ORF">ADEAN_001039200</name>
</gene>